<feature type="domain" description="HYR" evidence="9">
    <location>
        <begin position="1095"/>
        <end position="1182"/>
    </location>
</feature>
<feature type="domain" description="HYR" evidence="9">
    <location>
        <begin position="872"/>
        <end position="949"/>
    </location>
</feature>
<keyword evidence="3" id="KW-0732">Signal</keyword>
<name>A0A1Y1CJW5_9BACT</name>
<evidence type="ECO:0000256" key="1">
    <source>
        <dbReference type="ARBA" id="ARBA00005445"/>
    </source>
</evidence>
<keyword evidence="4" id="KW-0677">Repeat</keyword>
<feature type="domain" description="HYR" evidence="9">
    <location>
        <begin position="1716"/>
        <end position="1797"/>
    </location>
</feature>
<comment type="similarity">
    <text evidence="1">Belongs to the ice-binding protein family.</text>
</comment>
<feature type="domain" description="F5/8 type C" evidence="7">
    <location>
        <begin position="944"/>
        <end position="1105"/>
    </location>
</feature>
<dbReference type="InterPro" id="IPR045829">
    <property type="entry name" value="PKD_6"/>
</dbReference>
<dbReference type="Pfam" id="PF20009">
    <property type="entry name" value="GEVED"/>
    <property type="match status" value="1"/>
</dbReference>
<dbReference type="PANTHER" id="PTHR24273">
    <property type="entry name" value="FI04643P-RELATED"/>
    <property type="match status" value="1"/>
</dbReference>
<dbReference type="InterPro" id="IPR013783">
    <property type="entry name" value="Ig-like_fold"/>
</dbReference>
<keyword evidence="2" id="KW-0479">Metal-binding</keyword>
<evidence type="ECO:0000313" key="10">
    <source>
        <dbReference type="EMBL" id="BAX80686.1"/>
    </source>
</evidence>
<reference evidence="10 11" key="1">
    <citation type="journal article" date="2018" name="Mar. Genomics">
        <title>Complete genome sequence of Marinifilaceae bacterium strain SPP2, isolated from the Antarctic marine sediment.</title>
        <authorList>
            <person name="Watanabe M."/>
            <person name="Kojima H."/>
            <person name="Fukui M."/>
        </authorList>
    </citation>
    <scope>NUCLEOTIDE SEQUENCE [LARGE SCALE GENOMIC DNA]</scope>
    <source>
        <strain evidence="10 11">SPP2</strain>
    </source>
</reference>
<dbReference type="SUPFAM" id="SSF49785">
    <property type="entry name" value="Galactose-binding domain-like"/>
    <property type="match status" value="1"/>
</dbReference>
<evidence type="ECO:0000259" key="7">
    <source>
        <dbReference type="PROSITE" id="PS50022"/>
    </source>
</evidence>
<dbReference type="Gene3D" id="3.10.100.10">
    <property type="entry name" value="Mannose-Binding Protein A, subunit A"/>
    <property type="match status" value="1"/>
</dbReference>
<evidence type="ECO:0000259" key="8">
    <source>
        <dbReference type="PROSITE" id="PS50041"/>
    </source>
</evidence>
<dbReference type="PROSITE" id="PS50022">
    <property type="entry name" value="FA58C_3"/>
    <property type="match status" value="1"/>
</dbReference>
<dbReference type="Gene3D" id="2.60.120.260">
    <property type="entry name" value="Galactose-binding domain-like"/>
    <property type="match status" value="1"/>
</dbReference>
<dbReference type="PROSITE" id="PS50041">
    <property type="entry name" value="C_TYPE_LECTIN_2"/>
    <property type="match status" value="1"/>
</dbReference>
<dbReference type="SMART" id="SM00607">
    <property type="entry name" value="FTP"/>
    <property type="match status" value="1"/>
</dbReference>
<evidence type="ECO:0000256" key="2">
    <source>
        <dbReference type="ARBA" id="ARBA00022723"/>
    </source>
</evidence>
<dbReference type="InterPro" id="IPR008979">
    <property type="entry name" value="Galactose-bd-like_sf"/>
</dbReference>
<evidence type="ECO:0000259" key="9">
    <source>
        <dbReference type="PROSITE" id="PS50825"/>
    </source>
</evidence>
<feature type="domain" description="C-type lectin" evidence="8">
    <location>
        <begin position="686"/>
        <end position="799"/>
    </location>
</feature>
<dbReference type="SUPFAM" id="SSF81296">
    <property type="entry name" value="E set domains"/>
    <property type="match status" value="1"/>
</dbReference>
<dbReference type="InterPro" id="IPR016186">
    <property type="entry name" value="C-type_lectin-like/link_sf"/>
</dbReference>
<dbReference type="InterPro" id="IPR006585">
    <property type="entry name" value="FTP1"/>
</dbReference>
<sequence>MGQTASVLHPTTPTSNDGSITINWPANGVKYVKINGIQKANNVLNFNGLDEGDYVLEYWRKSRSDWNKAGDETVTLVAAPYCLAKATNQYEYISRVQVGSIDKFSGWSGYSDYTSLLTDVNIGVGYSITITNGYYWSGDQYGIWVDWNQDGDFNDKDETISASSGSAVFIRTITPPSGATIGSTRMRIRINDGAVDACGDSFWGEVEDYTLNIVSPDSGSDPCTPAVGATAIWNENFNSLPIKGVATFDYGDLKRDEYPLSKSDWGLVGNNLSPYQISGSYEGVWLSEAIPISSYSDIKVSMDVGSWAINGNSLEDTGVQADYVRVYYIVGGVEYQFDTSWEFLGDISLGSKSCTTVPDGGMLQIRVVLMNTFTDELQYIDNIKVTGVRKPPEISSITSSACEKSNAEITIEGNYLDGATEVTVGGKAATIKSNTTDEIIVILPDDATTGKITVTIGGISVTSDGDLVINPLVGDAGIIAGDDVVLKGQTSVSYKVSSITNSDSYEWSYSGTGETINNNGNNEITIDFADDATSGDLTVSGVNSCGNGNSSALSITVNSGTTAAPEITARGDQSICADDNKQIFVVESIMVTSGTALVSMSVQISGGYVSGEDKLELFAGPDHIGDITSSWDETTGMLILTGSASTTDAQFQNAIKYVEFVSLTSPRTEGPRTFSITLEDANFLPESGHFYQFVSELDITWTDARDEAEKKTYYGLKGYLATLTSEEEAVFAGAKITGSGTIGAGWIGASDADGDEDGEWRWVTGPEGKKDGGKGLHFWQGRSSKNGGVPVNGEYSRWNTNTYKSEPNNSSDEYYAHITDPTHTENVEWGWNDLDNRGGSGQYQPKGYIVEYGGFTTDPKLSISASTTIMVGDTELPVIGGMPADIIITNCNQVVNWTEPTALDKCGAVTLTKDYDPGKAFPFGETVVTYTATNGAGRVPASFKVTVQDGGQAPLLCFEAENYAFEGSASQSSLYGSGIAPRAVDGNISGDWSDNSVTHTQNNLQEWWQVDLGAQENVDYVNIYRRTNCCPDRLQNFYVLLSDNDLQSVSLTDALHDPTVESYYVVGDPSDLKRILTSGNTFRYVKIQLSGTNYLSLAEVEVMGCTSQTKANINISAESGKCSAQATWDTPSAIDNCGTVTLSSDHNSGDDFPVGTTKVTYTATDGANELTSSFNVIVTDDEDPTITCPGNQNANYTSSCNYTLLDYTDTGLASVSDNCDSAPVVTQSPAAGTIVGVNTTITLTATDASSNSSDCSFDVILSDTTDPVIPKLEDVTGECSATVVAPTTADACAGTITGTTSDPLTYITQGTHTITWNFDDGNGNDIDVTQDVVIADVTDPTIISPVDVTAFADAGLCTASSVVLGMPKVADNCMFASGEEGSLPTVNLGLAGEFTILSETGVTSVFQSNITGDVGSGPIGGTSITLDCAEVDGTIYSVDAAGPKPCAVTNASRLAKAVADMAAAYTDAAGRVNPDFYNFSAGIIGGKTLTPGLYSFTTAVTIPTDVTIAGGPNDIWIFQIAGTLNMSSAVKIILTGGAQAKNIFWQTAGAVTLGTYSHFEGIILGKTSVALQTGASINGRFLSQTAVTLDQNTVNCANGSVTSDAPAVFPIGITTVTWTVTDASGNTATCKQTVTVSDNEAPTIAAPVDVAVDSDLDNCTASSVMLGTPVTDDNCGIKSVKNNAPVTFPLGETIVIWTVTDNVGLKNTATQKVTVTDKVEPIAICQNITVQLDATCNVTIAATDIDNGSSDNCGITSMSLSKTTFSCYNVGANKVTLTVKDAHGNTGNCVALVTIEDEINPTITCPDDVKVFVDAGLCTASSVALGTPIIADNCGEEEALPTVNLGLAGEFAILSKTGITSVFKSTITGDVGSGPITGAAMTLSCLEVAGTIYSVDAAGPSCVVTDASRLATAVTDMQTAYADAAGRVGPDFLDLGAGNIGGKTLTRGLYKFTTAVTIPTDVTIAGGPKDIWIFQIASTLDMSANVRVTLTGGAQAKNIFWQTAGAVTLGAASHFEGIIMGKTSATLQTGASINGMLLAQTAVTMGQSTVTNPVVLGTPTAVDNCTIASIKNNGPAVFPIGTTEVTWTVTDGSGNTATCTQNVTVTDDSKPILTDCPTNITVGACNNTVNWIAPTVTDNCTFELISTHQSGDIFTVGTTTTVIYTATDKADNIATCSFDITVTDDEKPILENLKSMSITLCADEGTKGDTPQTAKVDDLSLSEDKYSDNCSSDANMTIEYRIRFKADESSTYVEIVSFGSDPDDIGPITTSDPSGYAFPVGISQVTYKVMNEAGKSKRKSFWVTVNPKPHPIGIFFD</sequence>
<keyword evidence="11" id="KW-1185">Reference proteome</keyword>
<dbReference type="SUPFAM" id="SSF56436">
    <property type="entry name" value="C-type lectin-like"/>
    <property type="match status" value="1"/>
</dbReference>
<proteinExistence type="inferred from homology"/>
<dbReference type="InterPro" id="IPR045474">
    <property type="entry name" value="GEVED"/>
</dbReference>
<dbReference type="Proteomes" id="UP000218267">
    <property type="component" value="Chromosome"/>
</dbReference>
<evidence type="ECO:0000256" key="3">
    <source>
        <dbReference type="ARBA" id="ARBA00022729"/>
    </source>
</evidence>
<dbReference type="PROSITE" id="PS50825">
    <property type="entry name" value="HYR"/>
    <property type="match status" value="4"/>
</dbReference>
<evidence type="ECO:0000256" key="5">
    <source>
        <dbReference type="ARBA" id="ARBA00022837"/>
    </source>
</evidence>
<dbReference type="PANTHER" id="PTHR24273:SF32">
    <property type="entry name" value="HYALIN"/>
    <property type="match status" value="1"/>
</dbReference>
<keyword evidence="6" id="KW-1015">Disulfide bond</keyword>
<reference evidence="11" key="2">
    <citation type="journal article" date="2020" name="Antonie Van Leeuwenhoek">
        <title>Labilibaculum antarcticum sp. nov., a novel facultative anaerobic, psychrotorelant bacterium isolated from marine sediment of Antarctica.</title>
        <authorList>
            <person name="Watanabe M."/>
            <person name="Kojima H."/>
            <person name="Fukui M."/>
        </authorList>
    </citation>
    <scope>NUCLEOTIDE SEQUENCE [LARGE SCALE GENOMIC DNA]</scope>
    <source>
        <strain evidence="11">SPP2</strain>
    </source>
</reference>
<dbReference type="Pfam" id="PF19408">
    <property type="entry name" value="PKD_6"/>
    <property type="match status" value="1"/>
</dbReference>
<dbReference type="GO" id="GO:0046872">
    <property type="term" value="F:metal ion binding"/>
    <property type="evidence" value="ECO:0007669"/>
    <property type="project" value="UniProtKB-KW"/>
</dbReference>
<organism evidence="10 11">
    <name type="scientific">Labilibaculum antarcticum</name>
    <dbReference type="NCBI Taxonomy" id="1717717"/>
    <lineage>
        <taxon>Bacteria</taxon>
        <taxon>Pseudomonadati</taxon>
        <taxon>Bacteroidota</taxon>
        <taxon>Bacteroidia</taxon>
        <taxon>Marinilabiliales</taxon>
        <taxon>Marinifilaceae</taxon>
        <taxon>Labilibaculum</taxon>
    </lineage>
</organism>
<evidence type="ECO:0000256" key="6">
    <source>
        <dbReference type="ARBA" id="ARBA00023157"/>
    </source>
</evidence>
<protein>
    <recommendedName>
        <fullName evidence="12">HYR domain-containing protein</fullName>
    </recommendedName>
</protein>
<dbReference type="Gene3D" id="2.60.40.10">
    <property type="entry name" value="Immunoglobulins"/>
    <property type="match status" value="2"/>
</dbReference>
<evidence type="ECO:0008006" key="12">
    <source>
        <dbReference type="Google" id="ProtNLM"/>
    </source>
</evidence>
<dbReference type="Pfam" id="PF11999">
    <property type="entry name" value="Ice_binding"/>
    <property type="match status" value="2"/>
</dbReference>
<accession>A0A1Y1CJW5</accession>
<keyword evidence="5" id="KW-0106">Calcium</keyword>
<dbReference type="InterPro" id="IPR021884">
    <property type="entry name" value="Ice-bd_prot"/>
</dbReference>
<gene>
    <name evidence="10" type="ORF">ALGA_2359</name>
</gene>
<feature type="domain" description="HYR" evidence="9">
    <location>
        <begin position="2106"/>
        <end position="2184"/>
    </location>
</feature>
<dbReference type="InterPro" id="IPR003410">
    <property type="entry name" value="HYR_dom"/>
</dbReference>
<dbReference type="Pfam" id="PF02494">
    <property type="entry name" value="HYR"/>
    <property type="match status" value="5"/>
</dbReference>
<dbReference type="InterPro" id="IPR000421">
    <property type="entry name" value="FA58C"/>
</dbReference>
<evidence type="ECO:0000313" key="11">
    <source>
        <dbReference type="Proteomes" id="UP000218267"/>
    </source>
</evidence>
<dbReference type="InterPro" id="IPR014756">
    <property type="entry name" value="Ig_E-set"/>
</dbReference>
<dbReference type="EMBL" id="AP018042">
    <property type="protein sequence ID" value="BAX80686.1"/>
    <property type="molecule type" value="Genomic_DNA"/>
</dbReference>
<dbReference type="KEGG" id="mbas:ALGA_2359"/>
<dbReference type="InterPro" id="IPR016187">
    <property type="entry name" value="CTDL_fold"/>
</dbReference>
<dbReference type="InterPro" id="IPR001304">
    <property type="entry name" value="C-type_lectin-like"/>
</dbReference>
<dbReference type="Pfam" id="PF22633">
    <property type="entry name" value="F5_F8_type_C_2"/>
    <property type="match status" value="1"/>
</dbReference>
<evidence type="ECO:0000256" key="4">
    <source>
        <dbReference type="ARBA" id="ARBA00022737"/>
    </source>
</evidence>